<proteinExistence type="predicted"/>
<evidence type="ECO:0000256" key="2">
    <source>
        <dbReference type="ARBA" id="ARBA00022692"/>
    </source>
</evidence>
<gene>
    <name evidence="6" type="ORF">SH1V18_40300</name>
</gene>
<feature type="transmembrane region" description="Helical" evidence="5">
    <location>
        <begin position="159"/>
        <end position="179"/>
    </location>
</feature>
<evidence type="ECO:0000313" key="7">
    <source>
        <dbReference type="Proteomes" id="UP001144256"/>
    </source>
</evidence>
<name>A0A9W5YFH2_9FIRM</name>
<keyword evidence="4 5" id="KW-0472">Membrane</keyword>
<dbReference type="RefSeq" id="WP_281818692.1">
    <property type="nucleotide sequence ID" value="NZ_BRLB01000018.1"/>
</dbReference>
<keyword evidence="7" id="KW-1185">Reference proteome</keyword>
<evidence type="ECO:0000256" key="1">
    <source>
        <dbReference type="ARBA" id="ARBA00004127"/>
    </source>
</evidence>
<reference evidence="6" key="1">
    <citation type="submission" date="2022-06" db="EMBL/GenBank/DDBJ databases">
        <title>Vallitalea longa sp. nov., an anaerobic bacterium isolated from marine sediment.</title>
        <authorList>
            <person name="Hirano S."/>
            <person name="Terahara T."/>
            <person name="Mori K."/>
            <person name="Hamada M."/>
            <person name="Matsumoto R."/>
            <person name="Kobayashi T."/>
        </authorList>
    </citation>
    <scope>NUCLEOTIDE SEQUENCE</scope>
    <source>
        <strain evidence="6">SH18-1</strain>
    </source>
</reference>
<sequence length="207" mass="24599">MNEYLKYKQVFLTFSEYKYFNYALYFLFISEFIIWLFTSSFFVRKGKSHKHEPTLWIIIAGWIGSFILSYYFIGDDVSYDIRRMLLPHGFYYIGLCFLIFGTVLRDYSVWILKRAFTLNVQTTEKQKLMKIGPYRLIRNPAYTGSIISLLGISLSLRSIFSPILVLILCLVCYSIRINVEEKALAQRFGDEFTIYKKNTKRLIPYIY</sequence>
<evidence type="ECO:0000256" key="3">
    <source>
        <dbReference type="ARBA" id="ARBA00022989"/>
    </source>
</evidence>
<dbReference type="PANTHER" id="PTHR12714">
    <property type="entry name" value="PROTEIN-S ISOPRENYLCYSTEINE O-METHYLTRANSFERASE"/>
    <property type="match status" value="1"/>
</dbReference>
<dbReference type="GO" id="GO:0032259">
    <property type="term" value="P:methylation"/>
    <property type="evidence" value="ECO:0007669"/>
    <property type="project" value="UniProtKB-KW"/>
</dbReference>
<dbReference type="PANTHER" id="PTHR12714:SF9">
    <property type="entry name" value="PROTEIN-S-ISOPRENYLCYSTEINE O-METHYLTRANSFERASE"/>
    <property type="match status" value="1"/>
</dbReference>
<dbReference type="GO" id="GO:0012505">
    <property type="term" value="C:endomembrane system"/>
    <property type="evidence" value="ECO:0007669"/>
    <property type="project" value="UniProtKB-SubCell"/>
</dbReference>
<accession>A0A9W5YFH2</accession>
<dbReference type="InterPro" id="IPR007318">
    <property type="entry name" value="Phopholipid_MeTrfase"/>
</dbReference>
<keyword evidence="6" id="KW-0808">Transferase</keyword>
<keyword evidence="2 5" id="KW-0812">Transmembrane</keyword>
<feature type="transmembrane region" description="Helical" evidence="5">
    <location>
        <begin position="85"/>
        <end position="104"/>
    </location>
</feature>
<protein>
    <submittedName>
        <fullName evidence="6">Isoprenylcysteine carboxyl methyltransferase</fullName>
    </submittedName>
</protein>
<organism evidence="6 7">
    <name type="scientific">Vallitalea longa</name>
    <dbReference type="NCBI Taxonomy" id="2936439"/>
    <lineage>
        <taxon>Bacteria</taxon>
        <taxon>Bacillati</taxon>
        <taxon>Bacillota</taxon>
        <taxon>Clostridia</taxon>
        <taxon>Lachnospirales</taxon>
        <taxon>Vallitaleaceae</taxon>
        <taxon>Vallitalea</taxon>
    </lineage>
</organism>
<dbReference type="Pfam" id="PF04191">
    <property type="entry name" value="PEMT"/>
    <property type="match status" value="1"/>
</dbReference>
<evidence type="ECO:0000256" key="4">
    <source>
        <dbReference type="ARBA" id="ARBA00023136"/>
    </source>
</evidence>
<feature type="transmembrane region" description="Helical" evidence="5">
    <location>
        <begin position="136"/>
        <end position="153"/>
    </location>
</feature>
<comment type="caution">
    <text evidence="6">The sequence shown here is derived from an EMBL/GenBank/DDBJ whole genome shotgun (WGS) entry which is preliminary data.</text>
</comment>
<keyword evidence="3 5" id="KW-1133">Transmembrane helix</keyword>
<dbReference type="EMBL" id="BRLB01000018">
    <property type="protein sequence ID" value="GKX31550.1"/>
    <property type="molecule type" value="Genomic_DNA"/>
</dbReference>
<dbReference type="AlphaFoldDB" id="A0A9W5YFH2"/>
<dbReference type="GO" id="GO:0008168">
    <property type="term" value="F:methyltransferase activity"/>
    <property type="evidence" value="ECO:0007669"/>
    <property type="project" value="UniProtKB-KW"/>
</dbReference>
<evidence type="ECO:0000313" key="6">
    <source>
        <dbReference type="EMBL" id="GKX31550.1"/>
    </source>
</evidence>
<keyword evidence="6" id="KW-0489">Methyltransferase</keyword>
<comment type="subcellular location">
    <subcellularLocation>
        <location evidence="1">Endomembrane system</location>
        <topology evidence="1">Multi-pass membrane protein</topology>
    </subcellularLocation>
</comment>
<dbReference type="Proteomes" id="UP001144256">
    <property type="component" value="Unassembled WGS sequence"/>
</dbReference>
<feature type="transmembrane region" description="Helical" evidence="5">
    <location>
        <begin position="20"/>
        <end position="43"/>
    </location>
</feature>
<feature type="transmembrane region" description="Helical" evidence="5">
    <location>
        <begin position="55"/>
        <end position="73"/>
    </location>
</feature>
<dbReference type="Gene3D" id="1.20.120.1630">
    <property type="match status" value="1"/>
</dbReference>
<evidence type="ECO:0000256" key="5">
    <source>
        <dbReference type="SAM" id="Phobius"/>
    </source>
</evidence>